<sequence length="83" mass="8926">MSPSISCEIGPGTVCGYGITDVVEFSSVGNIGSEAHIVDNEEVSHIHIESKMDIDVVLFFHPGDHAFDISGVYADLVLCLLEF</sequence>
<comment type="caution">
    <text evidence="1">The sequence shown here is derived from an EMBL/GenBank/DDBJ whole genome shotgun (WGS) entry which is preliminary data.</text>
</comment>
<protein>
    <submittedName>
        <fullName evidence="1">Unnamed protein product</fullName>
    </submittedName>
</protein>
<evidence type="ECO:0000313" key="1">
    <source>
        <dbReference type="EMBL" id="GMG28453.1"/>
    </source>
</evidence>
<dbReference type="Proteomes" id="UP001165205">
    <property type="component" value="Unassembled WGS sequence"/>
</dbReference>
<organism evidence="1 2">
    <name type="scientific">Aspergillus oryzae</name>
    <name type="common">Yellow koji mold</name>
    <dbReference type="NCBI Taxonomy" id="5062"/>
    <lineage>
        <taxon>Eukaryota</taxon>
        <taxon>Fungi</taxon>
        <taxon>Dikarya</taxon>
        <taxon>Ascomycota</taxon>
        <taxon>Pezizomycotina</taxon>
        <taxon>Eurotiomycetes</taxon>
        <taxon>Eurotiomycetidae</taxon>
        <taxon>Eurotiales</taxon>
        <taxon>Aspergillaceae</taxon>
        <taxon>Aspergillus</taxon>
        <taxon>Aspergillus subgen. Circumdati</taxon>
    </lineage>
</organism>
<dbReference type="EMBL" id="BSYA01000045">
    <property type="protein sequence ID" value="GMG28453.1"/>
    <property type="molecule type" value="Genomic_DNA"/>
</dbReference>
<accession>A0AAN4YJ06</accession>
<evidence type="ECO:0000313" key="2">
    <source>
        <dbReference type="Proteomes" id="UP001165205"/>
    </source>
</evidence>
<gene>
    <name evidence="1" type="ORF">Aory04_000487800</name>
</gene>
<dbReference type="AlphaFoldDB" id="A0AAN4YJ06"/>
<proteinExistence type="predicted"/>
<name>A0AAN4YJ06_ASPOZ</name>
<reference evidence="1" key="1">
    <citation type="submission" date="2023-04" db="EMBL/GenBank/DDBJ databases">
        <title>Aspergillus oryzae NBRC 4228.</title>
        <authorList>
            <person name="Ichikawa N."/>
            <person name="Sato H."/>
            <person name="Tonouchi N."/>
        </authorList>
    </citation>
    <scope>NUCLEOTIDE SEQUENCE</scope>
    <source>
        <strain evidence="1">NBRC 4228</strain>
    </source>
</reference>